<evidence type="ECO:0000256" key="5">
    <source>
        <dbReference type="ARBA" id="ARBA00022840"/>
    </source>
</evidence>
<accession>A0AB73T6W6</accession>
<dbReference type="GO" id="GO:0015408">
    <property type="term" value="F:ABC-type ferric iron transporter activity"/>
    <property type="evidence" value="ECO:0007669"/>
    <property type="project" value="InterPro"/>
</dbReference>
<keyword evidence="2" id="KW-1003">Cell membrane</keyword>
<dbReference type="CDD" id="cd03259">
    <property type="entry name" value="ABC_Carb_Solutes_like"/>
    <property type="match status" value="1"/>
</dbReference>
<dbReference type="GO" id="GO:0015418">
    <property type="term" value="F:ABC-type quaternary ammonium compound transporting activity"/>
    <property type="evidence" value="ECO:0007669"/>
    <property type="project" value="UniProtKB-EC"/>
</dbReference>
<dbReference type="InterPro" id="IPR017871">
    <property type="entry name" value="ABC_transporter-like_CS"/>
</dbReference>
<dbReference type="EMBL" id="QGGY01000003">
    <property type="protein sequence ID" value="PWJ77332.1"/>
    <property type="molecule type" value="Genomic_DNA"/>
</dbReference>
<keyword evidence="1" id="KW-0813">Transport</keyword>
<evidence type="ECO:0000256" key="1">
    <source>
        <dbReference type="ARBA" id="ARBA00022448"/>
    </source>
</evidence>
<protein>
    <recommendedName>
        <fullName evidence="9">ABC-type quaternary amine transporter</fullName>
        <ecNumber evidence="9">7.6.2.9</ecNumber>
    </recommendedName>
</protein>
<dbReference type="PANTHER" id="PTHR42781:SF4">
    <property type="entry name" value="SPERMIDINE_PUTRESCINE IMPORT ATP-BINDING PROTEIN POTA"/>
    <property type="match status" value="1"/>
</dbReference>
<dbReference type="FunFam" id="3.40.50.300:FF:000425">
    <property type="entry name" value="Probable ABC transporter, ATP-binding subunit"/>
    <property type="match status" value="1"/>
</dbReference>
<dbReference type="PROSITE" id="PS00211">
    <property type="entry name" value="ABC_TRANSPORTER_1"/>
    <property type="match status" value="1"/>
</dbReference>
<keyword evidence="4" id="KW-0547">Nucleotide-binding</keyword>
<dbReference type="SMART" id="SM00382">
    <property type="entry name" value="AAA"/>
    <property type="match status" value="1"/>
</dbReference>
<dbReference type="InterPro" id="IPR015853">
    <property type="entry name" value="ABC_transpr_FbpC"/>
</dbReference>
<dbReference type="GO" id="GO:0016887">
    <property type="term" value="F:ATP hydrolysis activity"/>
    <property type="evidence" value="ECO:0007669"/>
    <property type="project" value="InterPro"/>
</dbReference>
<keyword evidence="8" id="KW-0472">Membrane</keyword>
<evidence type="ECO:0000313" key="12">
    <source>
        <dbReference type="Proteomes" id="UP000245412"/>
    </source>
</evidence>
<evidence type="ECO:0000313" key="11">
    <source>
        <dbReference type="EMBL" id="PWJ77332.1"/>
    </source>
</evidence>
<evidence type="ECO:0000256" key="3">
    <source>
        <dbReference type="ARBA" id="ARBA00022496"/>
    </source>
</evidence>
<name>A0AB73T6W6_9FIRM</name>
<reference evidence="11 12" key="1">
    <citation type="submission" date="2018-05" db="EMBL/GenBank/DDBJ databases">
        <authorList>
            <person name="Goeker M."/>
            <person name="Huntemann M."/>
            <person name="Clum A."/>
            <person name="Pillay M."/>
            <person name="Palaniappan K."/>
            <person name="Varghese N."/>
            <person name="Mikhailova N."/>
            <person name="Stamatis D."/>
            <person name="Reddy T."/>
            <person name="Daum C."/>
            <person name="Shapiro N."/>
            <person name="Ivanova N."/>
            <person name="Kyrpides N."/>
            <person name="Woyke T."/>
        </authorList>
    </citation>
    <scope>NUCLEOTIDE SEQUENCE [LARGE SCALE GENOMIC DNA]</scope>
    <source>
        <strain evidence="11 12">DSM 26524</strain>
    </source>
</reference>
<gene>
    <name evidence="11" type="ORF">C7383_103176</name>
</gene>
<dbReference type="Gene3D" id="3.40.50.300">
    <property type="entry name" value="P-loop containing nucleotide triphosphate hydrolases"/>
    <property type="match status" value="1"/>
</dbReference>
<dbReference type="InterPro" id="IPR027417">
    <property type="entry name" value="P-loop_NTPase"/>
</dbReference>
<dbReference type="InterPro" id="IPR003593">
    <property type="entry name" value="AAA+_ATPase"/>
</dbReference>
<evidence type="ECO:0000256" key="7">
    <source>
        <dbReference type="ARBA" id="ARBA00023065"/>
    </source>
</evidence>
<dbReference type="GO" id="GO:0005524">
    <property type="term" value="F:ATP binding"/>
    <property type="evidence" value="ECO:0007669"/>
    <property type="project" value="UniProtKB-KW"/>
</dbReference>
<evidence type="ECO:0000256" key="6">
    <source>
        <dbReference type="ARBA" id="ARBA00023004"/>
    </source>
</evidence>
<keyword evidence="5 11" id="KW-0067">ATP-binding</keyword>
<keyword evidence="6" id="KW-0408">Iron</keyword>
<dbReference type="GO" id="GO:0016020">
    <property type="term" value="C:membrane"/>
    <property type="evidence" value="ECO:0007669"/>
    <property type="project" value="InterPro"/>
</dbReference>
<evidence type="ECO:0000256" key="4">
    <source>
        <dbReference type="ARBA" id="ARBA00022741"/>
    </source>
</evidence>
<dbReference type="InterPro" id="IPR050093">
    <property type="entry name" value="ABC_SmlMolc_Importer"/>
</dbReference>
<feature type="domain" description="ABC transporter" evidence="10">
    <location>
        <begin position="17"/>
        <end position="247"/>
    </location>
</feature>
<dbReference type="PROSITE" id="PS50893">
    <property type="entry name" value="ABC_TRANSPORTER_2"/>
    <property type="match status" value="1"/>
</dbReference>
<organism evidence="11 12">
    <name type="scientific">Murimonas intestini</name>
    <dbReference type="NCBI Taxonomy" id="1337051"/>
    <lineage>
        <taxon>Bacteria</taxon>
        <taxon>Bacillati</taxon>
        <taxon>Bacillota</taxon>
        <taxon>Clostridia</taxon>
        <taxon>Lachnospirales</taxon>
        <taxon>Lachnospiraceae</taxon>
        <taxon>Murimonas</taxon>
    </lineage>
</organism>
<dbReference type="AlphaFoldDB" id="A0AB73T6W6"/>
<dbReference type="SUPFAM" id="SSF52540">
    <property type="entry name" value="P-loop containing nucleoside triphosphate hydrolases"/>
    <property type="match status" value="1"/>
</dbReference>
<evidence type="ECO:0000256" key="8">
    <source>
        <dbReference type="ARBA" id="ARBA00023136"/>
    </source>
</evidence>
<evidence type="ECO:0000256" key="2">
    <source>
        <dbReference type="ARBA" id="ARBA00022475"/>
    </source>
</evidence>
<dbReference type="Pfam" id="PF00005">
    <property type="entry name" value="ABC_tran"/>
    <property type="match status" value="1"/>
</dbReference>
<proteinExistence type="predicted"/>
<keyword evidence="7" id="KW-0406">Ion transport</keyword>
<dbReference type="PANTHER" id="PTHR42781">
    <property type="entry name" value="SPERMIDINE/PUTRESCINE IMPORT ATP-BINDING PROTEIN POTA"/>
    <property type="match status" value="1"/>
</dbReference>
<comment type="caution">
    <text evidence="11">The sequence shown here is derived from an EMBL/GenBank/DDBJ whole genome shotgun (WGS) entry which is preliminary data.</text>
</comment>
<dbReference type="Proteomes" id="UP000245412">
    <property type="component" value="Unassembled WGS sequence"/>
</dbReference>
<dbReference type="InterPro" id="IPR003439">
    <property type="entry name" value="ABC_transporter-like_ATP-bd"/>
</dbReference>
<keyword evidence="12" id="KW-1185">Reference proteome</keyword>
<sequence>MASGNIKAGCGQMKEKLRVENLKKVYGTKEVLRGVEFDVRDGEFLSILGPSGCGKTTILKILSGLLKPTEGRVIKDGEDITELASSKRGMGIVFQNYALFQNMTALKNVEYAMQFRPGLKPGARKRARGLLEMVGLSEYENAKPHRLSGGQQQRVAIARTLALNPDIILFDEPMSALDVANRLALRGELKAIQKKTGATIIYITHDQEEAFAMSDRIMVMGNGEIEQLDTPENILKSPASDYVKSFVLDNLRLKMESLSKYMEYCL</sequence>
<evidence type="ECO:0000256" key="9">
    <source>
        <dbReference type="ARBA" id="ARBA00066388"/>
    </source>
</evidence>
<evidence type="ECO:0000259" key="10">
    <source>
        <dbReference type="PROSITE" id="PS50893"/>
    </source>
</evidence>
<dbReference type="EC" id="7.6.2.9" evidence="9"/>
<keyword evidence="3" id="KW-0410">Iron transport</keyword>